<evidence type="ECO:0000259" key="7">
    <source>
        <dbReference type="SMART" id="SM00329"/>
    </source>
</evidence>
<comment type="caution">
    <text evidence="8">The sequence shown here is derived from an EMBL/GenBank/DDBJ whole genome shotgun (WGS) entry which is preliminary data.</text>
</comment>
<reference evidence="8 9" key="1">
    <citation type="submission" date="2024-01" db="EMBL/GenBank/DDBJ databases">
        <title>The genome of the rayed Mediterranean limpet Patella caerulea (Linnaeus, 1758).</title>
        <authorList>
            <person name="Anh-Thu Weber A."/>
            <person name="Halstead-Nussloch G."/>
        </authorList>
    </citation>
    <scope>NUCLEOTIDE SEQUENCE [LARGE SCALE GENOMIC DNA]</scope>
    <source>
        <strain evidence="8">AATW-2023a</strain>
        <tissue evidence="8">Whole specimen</tissue>
    </source>
</reference>
<comment type="similarity">
    <text evidence="2">Belongs to the BPI/LBP/Plunc superfamily. BPI/LBP family.</text>
</comment>
<evidence type="ECO:0000313" key="9">
    <source>
        <dbReference type="Proteomes" id="UP001347796"/>
    </source>
</evidence>
<sequence length="531" mass="57848">MEKFSHSTAVPVQMICFSFTVFVAVVSASISTHGATAPQNPGFQARITEKALAYAASEAINALSGKVTGMKIPDQSGEASHIHYEINGMTITSFTKPSGGITPVPNQGLRWSVTGAGIAMKGNWHYKYKKGWIKISDHGSFDASANGISFSLIMNIGKDSNGRPNLTATGGSCSISSVHIKFHGGASWIYNLFSGTIEGKIKGILQEKLIQIVKEAVNVDGEKDLQKLPVAVVLAKKFLLDYSLISTPTFTSTYMETHHKGEIFWNGDKTEAPFQPEPIPENKDTSKMVYLWLSDYMANSMGYTALKHGYLKYNFSSQDLPPANRSILNTTCTGLKCIGIIIPQIGKMYPNSQLKLNMIGTKAPVLSISDGSLKVNGSGIVNIYVQKKGKADILVLTLNVTLGFTTQASLKGQLLYAKISKPLLKLEVFKSNIGNISGSAIQTMMELAIDMVVFPQLNAQGSKGLVLPVTDDIQLSNSQLIIQKHSLMIATDLIYKPKIQTDHDAINHANIQYKRPIFQVVRNNMNMPKPL</sequence>
<dbReference type="Proteomes" id="UP001347796">
    <property type="component" value="Unassembled WGS sequence"/>
</dbReference>
<evidence type="ECO:0000313" key="8">
    <source>
        <dbReference type="EMBL" id="KAK6177989.1"/>
    </source>
</evidence>
<dbReference type="PIRSF" id="PIRSF002417">
    <property type="entry name" value="Lipid_binding_protein"/>
    <property type="match status" value="1"/>
</dbReference>
<keyword evidence="3" id="KW-0964">Secreted</keyword>
<dbReference type="SMART" id="SM00328">
    <property type="entry name" value="BPI1"/>
    <property type="match status" value="1"/>
</dbReference>
<dbReference type="Pfam" id="PF02886">
    <property type="entry name" value="LBP_BPI_CETP_C"/>
    <property type="match status" value="1"/>
</dbReference>
<dbReference type="EMBL" id="JAZGQO010000009">
    <property type="protein sequence ID" value="KAK6177989.1"/>
    <property type="molecule type" value="Genomic_DNA"/>
</dbReference>
<keyword evidence="9" id="KW-1185">Reference proteome</keyword>
<evidence type="ECO:0000256" key="5">
    <source>
        <dbReference type="ARBA" id="ARBA00023180"/>
    </source>
</evidence>
<dbReference type="SMART" id="SM00329">
    <property type="entry name" value="BPI2"/>
    <property type="match status" value="1"/>
</dbReference>
<dbReference type="PANTHER" id="PTHR10504:SF131">
    <property type="entry name" value="BPI2 DOMAIN-CONTAINING PROTEIN"/>
    <property type="match status" value="1"/>
</dbReference>
<dbReference type="InterPro" id="IPR017942">
    <property type="entry name" value="Lipid-bd_serum_glycop_N"/>
</dbReference>
<keyword evidence="4" id="KW-1015">Disulfide bond</keyword>
<keyword evidence="5" id="KW-0325">Glycoprotein</keyword>
<dbReference type="Pfam" id="PF01273">
    <property type="entry name" value="LBP_BPI_CETP"/>
    <property type="match status" value="1"/>
</dbReference>
<name>A0AAN8PK64_PATCE</name>
<dbReference type="SUPFAM" id="SSF55394">
    <property type="entry name" value="Bactericidal permeability-increasing protein, BPI"/>
    <property type="match status" value="2"/>
</dbReference>
<evidence type="ECO:0000256" key="3">
    <source>
        <dbReference type="ARBA" id="ARBA00022525"/>
    </source>
</evidence>
<evidence type="ECO:0000259" key="6">
    <source>
        <dbReference type="SMART" id="SM00328"/>
    </source>
</evidence>
<accession>A0AAN8PK64</accession>
<evidence type="ECO:0000256" key="1">
    <source>
        <dbReference type="ARBA" id="ARBA00004613"/>
    </source>
</evidence>
<feature type="domain" description="Lipid-binding serum glycoprotein C-terminal" evidence="7">
    <location>
        <begin position="283"/>
        <end position="491"/>
    </location>
</feature>
<dbReference type="AlphaFoldDB" id="A0AAN8PK64"/>
<dbReference type="Gene3D" id="3.15.20.10">
    <property type="entry name" value="Bactericidal permeability-increasing protein, domain 2"/>
    <property type="match status" value="1"/>
</dbReference>
<evidence type="ECO:0000256" key="4">
    <source>
        <dbReference type="ARBA" id="ARBA00023157"/>
    </source>
</evidence>
<proteinExistence type="inferred from homology"/>
<dbReference type="GO" id="GO:0008289">
    <property type="term" value="F:lipid binding"/>
    <property type="evidence" value="ECO:0007669"/>
    <property type="project" value="InterPro"/>
</dbReference>
<dbReference type="InterPro" id="IPR032942">
    <property type="entry name" value="BPI/LBP/Plunc"/>
</dbReference>
<dbReference type="InterPro" id="IPR001124">
    <property type="entry name" value="Lipid-bd_serum_glycop_C"/>
</dbReference>
<comment type="subcellular location">
    <subcellularLocation>
        <location evidence="1">Secreted</location>
    </subcellularLocation>
</comment>
<dbReference type="FunFam" id="3.15.20.10:FF:000001">
    <property type="entry name" value="Phospholipid transfer protein"/>
    <property type="match status" value="1"/>
</dbReference>
<dbReference type="Gene3D" id="3.15.10.10">
    <property type="entry name" value="Bactericidal permeability-increasing protein, domain 1"/>
    <property type="match status" value="1"/>
</dbReference>
<dbReference type="InterPro" id="IPR030675">
    <property type="entry name" value="BPI/LBP"/>
</dbReference>
<organism evidence="8 9">
    <name type="scientific">Patella caerulea</name>
    <name type="common">Rayed Mediterranean limpet</name>
    <dbReference type="NCBI Taxonomy" id="87958"/>
    <lineage>
        <taxon>Eukaryota</taxon>
        <taxon>Metazoa</taxon>
        <taxon>Spiralia</taxon>
        <taxon>Lophotrochozoa</taxon>
        <taxon>Mollusca</taxon>
        <taxon>Gastropoda</taxon>
        <taxon>Patellogastropoda</taxon>
        <taxon>Patelloidea</taxon>
        <taxon>Patellidae</taxon>
        <taxon>Patella</taxon>
    </lineage>
</organism>
<dbReference type="GO" id="GO:0005615">
    <property type="term" value="C:extracellular space"/>
    <property type="evidence" value="ECO:0007669"/>
    <property type="project" value="InterPro"/>
</dbReference>
<gene>
    <name evidence="8" type="ORF">SNE40_012838</name>
</gene>
<protein>
    <recommendedName>
        <fullName evidence="10">Bactericidal permeability-increasing protein</fullName>
    </recommendedName>
</protein>
<evidence type="ECO:0000256" key="2">
    <source>
        <dbReference type="ARBA" id="ARBA00007292"/>
    </source>
</evidence>
<dbReference type="FunFam" id="3.15.10.10:FF:000001">
    <property type="entry name" value="phospholipid transfer protein-like"/>
    <property type="match status" value="1"/>
</dbReference>
<dbReference type="PANTHER" id="PTHR10504">
    <property type="entry name" value="BACTERICIDAL PERMEABILITY-INCREASING BPI PROTEIN-RELATED"/>
    <property type="match status" value="1"/>
</dbReference>
<dbReference type="InterPro" id="IPR017943">
    <property type="entry name" value="Bactericidal_perm-incr_a/b_dom"/>
</dbReference>
<feature type="domain" description="Lipid-binding serum glycoprotein N-terminal" evidence="6">
    <location>
        <begin position="46"/>
        <end position="268"/>
    </location>
</feature>
<evidence type="ECO:0008006" key="10">
    <source>
        <dbReference type="Google" id="ProtNLM"/>
    </source>
</evidence>